<dbReference type="PANTHER" id="PTHR30352">
    <property type="entry name" value="PYRUVATE FORMATE-LYASE-ACTIVATING ENZYME"/>
    <property type="match status" value="1"/>
</dbReference>
<evidence type="ECO:0000256" key="3">
    <source>
        <dbReference type="ARBA" id="ARBA00021356"/>
    </source>
</evidence>
<keyword evidence="9 10" id="KW-0411">Iron-sulfur</keyword>
<keyword evidence="8 10" id="KW-0408">Iron</keyword>
<keyword evidence="7 10" id="KW-0560">Oxidoreductase</keyword>
<dbReference type="PROSITE" id="PS51918">
    <property type="entry name" value="RADICAL_SAM"/>
    <property type="match status" value="1"/>
</dbReference>
<dbReference type="InterPro" id="IPR012839">
    <property type="entry name" value="Organic_radical_activase"/>
</dbReference>
<dbReference type="PIRSF" id="PIRSF000371">
    <property type="entry name" value="PFL_act_enz"/>
    <property type="match status" value="1"/>
</dbReference>
<dbReference type="SUPFAM" id="SSF102114">
    <property type="entry name" value="Radical SAM enzymes"/>
    <property type="match status" value="1"/>
</dbReference>
<protein>
    <recommendedName>
        <fullName evidence="3 10">Pyruvate formate-lyase-activating enzyme</fullName>
        <ecNumber evidence="10">1.97.1.4</ecNumber>
    </recommendedName>
</protein>
<evidence type="ECO:0000256" key="9">
    <source>
        <dbReference type="ARBA" id="ARBA00023014"/>
    </source>
</evidence>
<evidence type="ECO:0000256" key="7">
    <source>
        <dbReference type="ARBA" id="ARBA00023002"/>
    </source>
</evidence>
<dbReference type="SFLD" id="SFLDG01066">
    <property type="entry name" value="organic_radical-activating_enz"/>
    <property type="match status" value="1"/>
</dbReference>
<name>A0A6N7WZQ4_9FIRM</name>
<keyword evidence="12" id="KW-0456">Lyase</keyword>
<dbReference type="RefSeq" id="WP_154537757.1">
    <property type="nucleotide sequence ID" value="NZ_VUNE01000002.1"/>
</dbReference>
<comment type="function">
    <text evidence="1 10">Activation of pyruvate formate-lyase under anaerobic conditions by generation of an organic free radical, using S-adenosylmethionine and reduced flavodoxin as cosubstrates to produce 5'-deoxy-adenosine.</text>
</comment>
<dbReference type="CDD" id="cd01335">
    <property type="entry name" value="Radical_SAM"/>
    <property type="match status" value="1"/>
</dbReference>
<keyword evidence="13" id="KW-1185">Reference proteome</keyword>
<dbReference type="GO" id="GO:0005737">
    <property type="term" value="C:cytoplasm"/>
    <property type="evidence" value="ECO:0007669"/>
    <property type="project" value="UniProtKB-SubCell"/>
</dbReference>
<sequence length="247" mass="28315">MKLGNIHSIETFGTVDGPGIRYVLFLQGCILRCRYCHNRDTWEIGAGKMISPEEVIKDVLRYKAYYSASGGGITISGGEPTIQAEFVRDVFKLAKQNNIHTCLDTSGLVDIKKIDMILEYTDLVLLDVKHISPEKSKWLTGYSSEAALKLALHLNEKNIPVWIRHVLVPTITDDKSDLRDMAEFLKQLDNVERFEFLPYHEMGKYKWKEFDEEYSLSDIRPANEQDVQNAKNIFIEAGYDNFADSRK</sequence>
<dbReference type="InterPro" id="IPR034457">
    <property type="entry name" value="Organic_radical-activating"/>
</dbReference>
<keyword evidence="4 10" id="KW-0004">4Fe-4S</keyword>
<gene>
    <name evidence="12" type="primary">pflA</name>
    <name evidence="12" type="ORF">FYJ71_05155</name>
</gene>
<dbReference type="InterPro" id="IPR058240">
    <property type="entry name" value="rSAM_sf"/>
</dbReference>
<dbReference type="AlphaFoldDB" id="A0A6N7WZQ4"/>
<dbReference type="InterPro" id="IPR013785">
    <property type="entry name" value="Aldolase_TIM"/>
</dbReference>
<evidence type="ECO:0000256" key="10">
    <source>
        <dbReference type="RuleBase" id="RU362053"/>
    </source>
</evidence>
<dbReference type="SFLD" id="SFLDG01067">
    <property type="entry name" value="SPASM/twitch_domain_containing"/>
    <property type="match status" value="1"/>
</dbReference>
<evidence type="ECO:0000313" key="13">
    <source>
        <dbReference type="Proteomes" id="UP000440713"/>
    </source>
</evidence>
<keyword evidence="12" id="KW-0670">Pyruvate</keyword>
<comment type="caution">
    <text evidence="12">The sequence shown here is derived from an EMBL/GenBank/DDBJ whole genome shotgun (WGS) entry which is preliminary data.</text>
</comment>
<organism evidence="12 13">
    <name type="scientific">Peptostreptococcus porci</name>
    <dbReference type="NCBI Taxonomy" id="2652282"/>
    <lineage>
        <taxon>Bacteria</taxon>
        <taxon>Bacillati</taxon>
        <taxon>Bacillota</taxon>
        <taxon>Clostridia</taxon>
        <taxon>Peptostreptococcales</taxon>
        <taxon>Peptostreptococcaceae</taxon>
        <taxon>Peptostreptococcus</taxon>
    </lineage>
</organism>
<dbReference type="GO" id="GO:0043365">
    <property type="term" value="F:[formate-C-acetyltransferase]-activating enzyme activity"/>
    <property type="evidence" value="ECO:0007669"/>
    <property type="project" value="UniProtKB-UniRule"/>
</dbReference>
<evidence type="ECO:0000313" key="12">
    <source>
        <dbReference type="EMBL" id="MST62365.1"/>
    </source>
</evidence>
<dbReference type="GO" id="GO:0051539">
    <property type="term" value="F:4 iron, 4 sulfur cluster binding"/>
    <property type="evidence" value="ECO:0007669"/>
    <property type="project" value="UniProtKB-UniRule"/>
</dbReference>
<comment type="similarity">
    <text evidence="2 10">Belongs to the organic radical-activating enzymes family.</text>
</comment>
<dbReference type="Pfam" id="PF04055">
    <property type="entry name" value="Radical_SAM"/>
    <property type="match status" value="1"/>
</dbReference>
<keyword evidence="5 10" id="KW-0949">S-adenosyl-L-methionine</keyword>
<dbReference type="GO" id="GO:0016829">
    <property type="term" value="F:lyase activity"/>
    <property type="evidence" value="ECO:0007669"/>
    <property type="project" value="UniProtKB-KW"/>
</dbReference>
<dbReference type="NCBIfam" id="TIGR02493">
    <property type="entry name" value="PFLA"/>
    <property type="match status" value="1"/>
</dbReference>
<dbReference type="SFLD" id="SFLDS00029">
    <property type="entry name" value="Radical_SAM"/>
    <property type="match status" value="1"/>
</dbReference>
<keyword evidence="6 10" id="KW-0479">Metal-binding</keyword>
<dbReference type="GO" id="GO:0046872">
    <property type="term" value="F:metal ion binding"/>
    <property type="evidence" value="ECO:0007669"/>
    <property type="project" value="UniProtKB-UniRule"/>
</dbReference>
<reference evidence="12 13" key="1">
    <citation type="submission" date="2019-08" db="EMBL/GenBank/DDBJ databases">
        <title>In-depth cultivation of the pig gut microbiome towards novel bacterial diversity and tailored functional studies.</title>
        <authorList>
            <person name="Wylensek D."/>
            <person name="Hitch T.C.A."/>
            <person name="Clavel T."/>
        </authorList>
    </citation>
    <scope>NUCLEOTIDE SEQUENCE [LARGE SCALE GENOMIC DNA]</scope>
    <source>
        <strain evidence="12 13">WCA-SAB-591-4A-A</strain>
    </source>
</reference>
<proteinExistence type="inferred from homology"/>
<keyword evidence="10" id="KW-0963">Cytoplasm</keyword>
<dbReference type="EC" id="1.97.1.4" evidence="10"/>
<comment type="cofactor">
    <cofactor evidence="10">
        <name>[4Fe-4S] cluster</name>
        <dbReference type="ChEBI" id="CHEBI:49883"/>
    </cofactor>
    <text evidence="10">Binds 1 [4Fe-4S] cluster. The cluster is coordinated with 3 cysteines and an exchangeable S-adenosyl-L-methionine.</text>
</comment>
<dbReference type="PANTHER" id="PTHR30352:SF5">
    <property type="entry name" value="PYRUVATE FORMATE-LYASE 1-ACTIVATING ENZYME"/>
    <property type="match status" value="1"/>
</dbReference>
<dbReference type="InterPro" id="IPR007197">
    <property type="entry name" value="rSAM"/>
</dbReference>
<dbReference type="Gene3D" id="3.20.20.70">
    <property type="entry name" value="Aldolase class I"/>
    <property type="match status" value="1"/>
</dbReference>
<dbReference type="InterPro" id="IPR006638">
    <property type="entry name" value="Elp3/MiaA/NifB-like_rSAM"/>
</dbReference>
<feature type="domain" description="Radical SAM core" evidence="11">
    <location>
        <begin position="15"/>
        <end position="236"/>
    </location>
</feature>
<evidence type="ECO:0000256" key="2">
    <source>
        <dbReference type="ARBA" id="ARBA00009777"/>
    </source>
</evidence>
<comment type="catalytic activity">
    <reaction evidence="10">
        <text>glycyl-[formate C-acetyltransferase] + reduced [flavodoxin] + S-adenosyl-L-methionine = glycin-2-yl radical-[formate C-acetyltransferase] + semiquinone [flavodoxin] + 5'-deoxyadenosine + L-methionine + H(+)</text>
        <dbReference type="Rhea" id="RHEA:19225"/>
        <dbReference type="Rhea" id="RHEA-COMP:10622"/>
        <dbReference type="Rhea" id="RHEA-COMP:12190"/>
        <dbReference type="Rhea" id="RHEA-COMP:12191"/>
        <dbReference type="Rhea" id="RHEA-COMP:14480"/>
        <dbReference type="ChEBI" id="CHEBI:15378"/>
        <dbReference type="ChEBI" id="CHEBI:17319"/>
        <dbReference type="ChEBI" id="CHEBI:29947"/>
        <dbReference type="ChEBI" id="CHEBI:32722"/>
        <dbReference type="ChEBI" id="CHEBI:57618"/>
        <dbReference type="ChEBI" id="CHEBI:57844"/>
        <dbReference type="ChEBI" id="CHEBI:59789"/>
        <dbReference type="ChEBI" id="CHEBI:140311"/>
        <dbReference type="EC" id="1.97.1.4"/>
    </reaction>
</comment>
<evidence type="ECO:0000259" key="11">
    <source>
        <dbReference type="PROSITE" id="PS51918"/>
    </source>
</evidence>
<dbReference type="Proteomes" id="UP000440713">
    <property type="component" value="Unassembled WGS sequence"/>
</dbReference>
<dbReference type="EMBL" id="VUNE01000002">
    <property type="protein sequence ID" value="MST62365.1"/>
    <property type="molecule type" value="Genomic_DNA"/>
</dbReference>
<evidence type="ECO:0000256" key="8">
    <source>
        <dbReference type="ARBA" id="ARBA00023004"/>
    </source>
</evidence>
<dbReference type="SMART" id="SM00729">
    <property type="entry name" value="Elp3"/>
    <property type="match status" value="1"/>
</dbReference>
<evidence type="ECO:0000256" key="4">
    <source>
        <dbReference type="ARBA" id="ARBA00022485"/>
    </source>
</evidence>
<dbReference type="PROSITE" id="PS01087">
    <property type="entry name" value="RADICAL_ACTIVATING"/>
    <property type="match status" value="1"/>
</dbReference>
<evidence type="ECO:0000256" key="1">
    <source>
        <dbReference type="ARBA" id="ARBA00003141"/>
    </source>
</evidence>
<evidence type="ECO:0000256" key="5">
    <source>
        <dbReference type="ARBA" id="ARBA00022691"/>
    </source>
</evidence>
<dbReference type="InterPro" id="IPR001989">
    <property type="entry name" value="Radical_activat_CS"/>
</dbReference>
<comment type="subcellular location">
    <subcellularLocation>
        <location evidence="10">Cytoplasm</location>
    </subcellularLocation>
</comment>
<dbReference type="InterPro" id="IPR012838">
    <property type="entry name" value="PFL1_activating"/>
</dbReference>
<evidence type="ECO:0000256" key="6">
    <source>
        <dbReference type="ARBA" id="ARBA00022723"/>
    </source>
</evidence>
<accession>A0A6N7WZQ4</accession>